<dbReference type="Proteomes" id="UP000589620">
    <property type="component" value="Unassembled WGS sequence"/>
</dbReference>
<dbReference type="AlphaFoldDB" id="A0A852SX89"/>
<dbReference type="Gene3D" id="3.40.50.620">
    <property type="entry name" value="HUPs"/>
    <property type="match status" value="1"/>
</dbReference>
<dbReference type="CDD" id="cd00293">
    <property type="entry name" value="USP-like"/>
    <property type="match status" value="1"/>
</dbReference>
<dbReference type="Pfam" id="PF00582">
    <property type="entry name" value="Usp"/>
    <property type="match status" value="1"/>
</dbReference>
<feature type="domain" description="UspA" evidence="2">
    <location>
        <begin position="26"/>
        <end position="173"/>
    </location>
</feature>
<feature type="region of interest" description="Disordered" evidence="1">
    <location>
        <begin position="1"/>
        <end position="20"/>
    </location>
</feature>
<evidence type="ECO:0000259" key="2">
    <source>
        <dbReference type="Pfam" id="PF00582"/>
    </source>
</evidence>
<sequence length="184" mass="19195">MAEPGGPDAGAGPESESDAPDLQGAVIVGVHRGQDRAVLEEAARLAVEFGRPLLCAYISEDSYLTEWDPSDVAQESLHPTEVGAGEGEAVLALSAAIGSALDEKPERPSSWALRLLAGDPAKALGRLAAEVDARIIVVGTHRRGFSHTLENWLAGSVGAHLTHDQTVPVVVVPVSKDRSEPTLA</sequence>
<comment type="caution">
    <text evidence="3">The sequence shown here is derived from an EMBL/GenBank/DDBJ whole genome shotgun (WGS) entry which is preliminary data.</text>
</comment>
<evidence type="ECO:0000313" key="4">
    <source>
        <dbReference type="Proteomes" id="UP000589620"/>
    </source>
</evidence>
<organism evidence="3 4">
    <name type="scientific">Leifsonia soli</name>
    <dbReference type="NCBI Taxonomy" id="582665"/>
    <lineage>
        <taxon>Bacteria</taxon>
        <taxon>Bacillati</taxon>
        <taxon>Actinomycetota</taxon>
        <taxon>Actinomycetes</taxon>
        <taxon>Micrococcales</taxon>
        <taxon>Microbacteriaceae</taxon>
        <taxon>Leifsonia</taxon>
    </lineage>
</organism>
<dbReference type="SUPFAM" id="SSF52402">
    <property type="entry name" value="Adenine nucleotide alpha hydrolases-like"/>
    <property type="match status" value="1"/>
</dbReference>
<reference evidence="3 4" key="1">
    <citation type="submission" date="2020-07" db="EMBL/GenBank/DDBJ databases">
        <title>Sequencing the genomes of 1000 actinobacteria strains.</title>
        <authorList>
            <person name="Klenk H.-P."/>
        </authorList>
    </citation>
    <scope>NUCLEOTIDE SEQUENCE [LARGE SCALE GENOMIC DNA]</scope>
    <source>
        <strain evidence="3 4">DSM 23871</strain>
    </source>
</reference>
<dbReference type="RefSeq" id="WP_179455054.1">
    <property type="nucleotide sequence ID" value="NZ_BAAAPX010000001.1"/>
</dbReference>
<evidence type="ECO:0000313" key="3">
    <source>
        <dbReference type="EMBL" id="NYD73497.1"/>
    </source>
</evidence>
<keyword evidence="4" id="KW-1185">Reference proteome</keyword>
<gene>
    <name evidence="3" type="ORF">BJ963_001016</name>
</gene>
<feature type="compositionally biased region" description="Low complexity" evidence="1">
    <location>
        <begin position="1"/>
        <end position="14"/>
    </location>
</feature>
<proteinExistence type="predicted"/>
<dbReference type="EMBL" id="JACCBJ010000001">
    <property type="protein sequence ID" value="NYD73497.1"/>
    <property type="molecule type" value="Genomic_DNA"/>
</dbReference>
<dbReference type="InterPro" id="IPR006016">
    <property type="entry name" value="UspA"/>
</dbReference>
<dbReference type="InterPro" id="IPR014729">
    <property type="entry name" value="Rossmann-like_a/b/a_fold"/>
</dbReference>
<evidence type="ECO:0000256" key="1">
    <source>
        <dbReference type="SAM" id="MobiDB-lite"/>
    </source>
</evidence>
<protein>
    <submittedName>
        <fullName evidence="3">Nucleotide-binding universal stress UspA family protein</fullName>
    </submittedName>
</protein>
<accession>A0A852SX89</accession>
<name>A0A852SX89_9MICO</name>